<accession>A0AA88GNB5</accession>
<evidence type="ECO:0008006" key="4">
    <source>
        <dbReference type="Google" id="ProtNLM"/>
    </source>
</evidence>
<gene>
    <name evidence="2" type="ORF">C9374_005366</name>
</gene>
<feature type="region of interest" description="Disordered" evidence="1">
    <location>
        <begin position="387"/>
        <end position="413"/>
    </location>
</feature>
<sequence>MAPSILSQDSLSLIAYFLDLKSLVPFRLVCSEWNFCLSERFDENIKIMENPIRNHDEFNFLKFEFWMGKWKYWLDHYHSELLKFSRKSKVLCPFIRMELEHVNKQIRHLENKISKRRMEWKQNKVLDHHQHGFKVIHVNTLIQNFKKRTRYLFNQRVLKDTVLLQEFVDALNDEKDVRLENIKMMIRICDLTISKQGVNKLLYLVKSEKIPTDKYLALFRNCWSQDECEQILRQVMKHVCHLNFELFERIMEVTNPLKITGLDETELTSAIFHLYKQVILTEDAKNIEKLTLILKERVYGLSDSLEPLHSANFEAFLKSFRDTKYTFDTFWNKHQMIVELCQYFNVTIPESVAHHELLLHSSCFHPITIPGVEAINDNAEEESFEIHCETTSPRGKDTNHDGEEEESDESQSSSSFTIIDYIIQNTYAKNQDKINNLVHTEFSRLAKRIVFRRTRFYRNLWLKRRINSGKLSILPFHAFYEVLEHLLLTYNVNLFGRSRSRSLHNLIMTLIHHMPKSVDWSRIIEMMQNQMERNNGNDMFEYFDENDTTVLNIKYLELYEEGFSNQAVNSFMTSKY</sequence>
<dbReference type="GeneID" id="68097821"/>
<dbReference type="Proteomes" id="UP000816034">
    <property type="component" value="Unassembled WGS sequence"/>
</dbReference>
<name>A0AA88GNB5_NAELO</name>
<dbReference type="AlphaFoldDB" id="A0AA88GNB5"/>
<proteinExistence type="predicted"/>
<comment type="caution">
    <text evidence="2">The sequence shown here is derived from an EMBL/GenBank/DDBJ whole genome shotgun (WGS) entry which is preliminary data.</text>
</comment>
<evidence type="ECO:0000313" key="3">
    <source>
        <dbReference type="Proteomes" id="UP000816034"/>
    </source>
</evidence>
<evidence type="ECO:0000256" key="1">
    <source>
        <dbReference type="SAM" id="MobiDB-lite"/>
    </source>
</evidence>
<reference evidence="2 3" key="1">
    <citation type="journal article" date="2018" name="BMC Genomics">
        <title>The genome of Naegleria lovaniensis, the basis for a comparative approach to unravel pathogenicity factors of the human pathogenic amoeba N. fowleri.</title>
        <authorList>
            <person name="Liechti N."/>
            <person name="Schurch N."/>
            <person name="Bruggmann R."/>
            <person name="Wittwer M."/>
        </authorList>
    </citation>
    <scope>NUCLEOTIDE SEQUENCE [LARGE SCALE GENOMIC DNA]</scope>
    <source>
        <strain evidence="2 3">ATCC 30569</strain>
    </source>
</reference>
<keyword evidence="3" id="KW-1185">Reference proteome</keyword>
<feature type="compositionally biased region" description="Basic and acidic residues" evidence="1">
    <location>
        <begin position="387"/>
        <end position="401"/>
    </location>
</feature>
<protein>
    <recommendedName>
        <fullName evidence="4">F-box domain-containing protein</fullName>
    </recommendedName>
</protein>
<evidence type="ECO:0000313" key="2">
    <source>
        <dbReference type="EMBL" id="KAG2382164.1"/>
    </source>
</evidence>
<dbReference type="RefSeq" id="XP_044547843.1">
    <property type="nucleotide sequence ID" value="XM_044695108.1"/>
</dbReference>
<dbReference type="EMBL" id="PYSW02000024">
    <property type="protein sequence ID" value="KAG2382164.1"/>
    <property type="molecule type" value="Genomic_DNA"/>
</dbReference>
<organism evidence="2 3">
    <name type="scientific">Naegleria lovaniensis</name>
    <name type="common">Amoeba</name>
    <dbReference type="NCBI Taxonomy" id="51637"/>
    <lineage>
        <taxon>Eukaryota</taxon>
        <taxon>Discoba</taxon>
        <taxon>Heterolobosea</taxon>
        <taxon>Tetramitia</taxon>
        <taxon>Eutetramitia</taxon>
        <taxon>Vahlkampfiidae</taxon>
        <taxon>Naegleria</taxon>
    </lineage>
</organism>